<accession>A0AAW0GTC6</accession>
<protein>
    <submittedName>
        <fullName evidence="1">Uncharacterized protein</fullName>
    </submittedName>
</protein>
<name>A0AAW0GTC6_9APHY</name>
<gene>
    <name evidence="1" type="ORF">QCA50_001183</name>
</gene>
<evidence type="ECO:0000313" key="1">
    <source>
        <dbReference type="EMBL" id="KAK7696525.1"/>
    </source>
</evidence>
<evidence type="ECO:0000313" key="2">
    <source>
        <dbReference type="Proteomes" id="UP001385951"/>
    </source>
</evidence>
<sequence>MFTDEWDLFDNIAPIEDTEDDYNAAELVPNEFPQVPLPQQLPPQLKPNQHYIQHRMWLDPCDVLPNLLQGDAPQGIGTIERADHPRADGERDWIQYPLDQGAHLALSYEFRPPHVPAANSCCKLRFHR</sequence>
<dbReference type="EMBL" id="JASBNA010000001">
    <property type="protein sequence ID" value="KAK7696525.1"/>
    <property type="molecule type" value="Genomic_DNA"/>
</dbReference>
<keyword evidence="2" id="KW-1185">Reference proteome</keyword>
<dbReference type="Proteomes" id="UP001385951">
    <property type="component" value="Unassembled WGS sequence"/>
</dbReference>
<organism evidence="1 2">
    <name type="scientific">Cerrena zonata</name>
    <dbReference type="NCBI Taxonomy" id="2478898"/>
    <lineage>
        <taxon>Eukaryota</taxon>
        <taxon>Fungi</taxon>
        <taxon>Dikarya</taxon>
        <taxon>Basidiomycota</taxon>
        <taxon>Agaricomycotina</taxon>
        <taxon>Agaricomycetes</taxon>
        <taxon>Polyporales</taxon>
        <taxon>Cerrenaceae</taxon>
        <taxon>Cerrena</taxon>
    </lineage>
</organism>
<proteinExistence type="predicted"/>
<dbReference type="AlphaFoldDB" id="A0AAW0GTC6"/>
<reference evidence="1 2" key="1">
    <citation type="submission" date="2022-09" db="EMBL/GenBank/DDBJ databases">
        <authorList>
            <person name="Palmer J.M."/>
        </authorList>
    </citation>
    <scope>NUCLEOTIDE SEQUENCE [LARGE SCALE GENOMIC DNA]</scope>
    <source>
        <strain evidence="1 2">DSM 7382</strain>
    </source>
</reference>
<comment type="caution">
    <text evidence="1">The sequence shown here is derived from an EMBL/GenBank/DDBJ whole genome shotgun (WGS) entry which is preliminary data.</text>
</comment>